<evidence type="ECO:0000313" key="2">
    <source>
        <dbReference type="Proteomes" id="UP000499080"/>
    </source>
</evidence>
<organism evidence="1 2">
    <name type="scientific">Araneus ventricosus</name>
    <name type="common">Orbweaver spider</name>
    <name type="synonym">Epeira ventricosa</name>
    <dbReference type="NCBI Taxonomy" id="182803"/>
    <lineage>
        <taxon>Eukaryota</taxon>
        <taxon>Metazoa</taxon>
        <taxon>Ecdysozoa</taxon>
        <taxon>Arthropoda</taxon>
        <taxon>Chelicerata</taxon>
        <taxon>Arachnida</taxon>
        <taxon>Araneae</taxon>
        <taxon>Araneomorphae</taxon>
        <taxon>Entelegynae</taxon>
        <taxon>Araneoidea</taxon>
        <taxon>Araneidae</taxon>
        <taxon>Araneus</taxon>
    </lineage>
</organism>
<dbReference type="AlphaFoldDB" id="A0A4Y2KYM4"/>
<name>A0A4Y2KYM4_ARAVE</name>
<dbReference type="EMBL" id="BGPR01005092">
    <property type="protein sequence ID" value="GBN06707.1"/>
    <property type="molecule type" value="Genomic_DNA"/>
</dbReference>
<dbReference type="Proteomes" id="UP000499080">
    <property type="component" value="Unassembled WGS sequence"/>
</dbReference>
<reference evidence="1 2" key="1">
    <citation type="journal article" date="2019" name="Sci. Rep.">
        <title>Orb-weaving spider Araneus ventricosus genome elucidates the spidroin gene catalogue.</title>
        <authorList>
            <person name="Kono N."/>
            <person name="Nakamura H."/>
            <person name="Ohtoshi R."/>
            <person name="Moran D.A.P."/>
            <person name="Shinohara A."/>
            <person name="Yoshida Y."/>
            <person name="Fujiwara M."/>
            <person name="Mori M."/>
            <person name="Tomita M."/>
            <person name="Arakawa K."/>
        </authorList>
    </citation>
    <scope>NUCLEOTIDE SEQUENCE [LARGE SCALE GENOMIC DNA]</scope>
</reference>
<sequence>MKKCVENVISNCIECILVNKKREKGEGFLNPLPKENRRNYNKRQKAHHYKVGDFVAIQRTQFGTGLKMRPKFFGPYEVIKVKLKDRYDVTKSLTTRRS</sequence>
<comment type="caution">
    <text evidence="1">The sequence shown here is derived from an EMBL/GenBank/DDBJ whole genome shotgun (WGS) entry which is preliminary data.</text>
</comment>
<protein>
    <submittedName>
        <fullName evidence="1">Uncharacterized protein</fullName>
    </submittedName>
</protein>
<evidence type="ECO:0000313" key="1">
    <source>
        <dbReference type="EMBL" id="GBN06707.1"/>
    </source>
</evidence>
<proteinExistence type="predicted"/>
<accession>A0A4Y2KYM4</accession>
<gene>
    <name evidence="1" type="ORF">AVEN_228860_1</name>
</gene>
<dbReference type="OrthoDB" id="6432604at2759"/>
<keyword evidence="2" id="KW-1185">Reference proteome</keyword>